<evidence type="ECO:0000313" key="1">
    <source>
        <dbReference type="EMBL" id="MFC6064272.1"/>
    </source>
</evidence>
<comment type="caution">
    <text evidence="1">The sequence shown here is derived from an EMBL/GenBank/DDBJ whole genome shotgun (WGS) entry which is preliminary data.</text>
</comment>
<reference evidence="2" key="1">
    <citation type="journal article" date="2019" name="Int. J. Syst. Evol. Microbiol.">
        <title>The Global Catalogue of Microorganisms (GCM) 10K type strain sequencing project: providing services to taxonomists for standard genome sequencing and annotation.</title>
        <authorList>
            <consortium name="The Broad Institute Genomics Platform"/>
            <consortium name="The Broad Institute Genome Sequencing Center for Infectious Disease"/>
            <person name="Wu L."/>
            <person name="Ma J."/>
        </authorList>
    </citation>
    <scope>NUCLEOTIDE SEQUENCE [LARGE SCALE GENOMIC DNA]</scope>
    <source>
        <strain evidence="2">CGMCC 1.15180</strain>
    </source>
</reference>
<dbReference type="Proteomes" id="UP001596139">
    <property type="component" value="Unassembled WGS sequence"/>
</dbReference>
<gene>
    <name evidence="1" type="ORF">ACFP4F_17175</name>
</gene>
<name>A0ABW1MMT2_9ACTN</name>
<proteinExistence type="predicted"/>
<keyword evidence="2" id="KW-1185">Reference proteome</keyword>
<dbReference type="RefSeq" id="WP_031059036.1">
    <property type="nucleotide sequence ID" value="NZ_JBHSPX010000004.1"/>
</dbReference>
<sequence length="143" mass="15486">MPQRLLGGVEAWKASMTATATASLRSRKCWYDLPADARAIGDVSHGDLLDAPLPRQIRGDLLRPPCRLVPRSTEGPGAVLIDWLWPHPAAISGCQQGACRLLGTRVGIIERALRQGTPAGAARHDERTEALWRAPVVCPPSIR</sequence>
<evidence type="ECO:0000313" key="2">
    <source>
        <dbReference type="Proteomes" id="UP001596139"/>
    </source>
</evidence>
<dbReference type="EMBL" id="JBHSPX010000004">
    <property type="protein sequence ID" value="MFC6064272.1"/>
    <property type="molecule type" value="Genomic_DNA"/>
</dbReference>
<accession>A0ABW1MMT2</accession>
<protein>
    <submittedName>
        <fullName evidence="1">Uncharacterized protein</fullName>
    </submittedName>
</protein>
<organism evidence="1 2">
    <name type="scientific">Streptomyces ochraceiscleroticus</name>
    <dbReference type="NCBI Taxonomy" id="47761"/>
    <lineage>
        <taxon>Bacteria</taxon>
        <taxon>Bacillati</taxon>
        <taxon>Actinomycetota</taxon>
        <taxon>Actinomycetes</taxon>
        <taxon>Kitasatosporales</taxon>
        <taxon>Streptomycetaceae</taxon>
        <taxon>Streptomyces</taxon>
    </lineage>
</organism>